<evidence type="ECO:0000313" key="7">
    <source>
        <dbReference type="Proteomes" id="UP000470018"/>
    </source>
</evidence>
<accession>A0A506K1D9</accession>
<dbReference type="EMBL" id="CP072270">
    <property type="protein sequence ID" value="QTK44042.1"/>
    <property type="molecule type" value="Genomic_DNA"/>
</dbReference>
<feature type="domain" description="Phage tail tape measure protein" evidence="4">
    <location>
        <begin position="232"/>
        <end position="437"/>
    </location>
</feature>
<keyword evidence="2" id="KW-0175">Coiled coil</keyword>
<protein>
    <submittedName>
        <fullName evidence="5">Phage tail tape measure protein</fullName>
    </submittedName>
</protein>
<evidence type="ECO:0000259" key="4">
    <source>
        <dbReference type="Pfam" id="PF10145"/>
    </source>
</evidence>
<reference evidence="5 7" key="1">
    <citation type="submission" date="2020-02" db="EMBL/GenBank/DDBJ databases">
        <title>Whole genome shot-gun sequencing of clinical Carbapenem resistant A. baumannii.</title>
        <authorList>
            <person name="Veeraraghavan B."/>
            <person name="Mathur P."/>
            <person name="Vijayakumar S."/>
            <person name="Vasudevan K."/>
            <person name="Lincy M."/>
            <person name="Kirubananthan A."/>
        </authorList>
    </citation>
    <scope>NUCLEOTIDE SEQUENCE [LARGE SCALE GENOMIC DNA]</scope>
    <source>
        <strain evidence="5 7">SP816</strain>
    </source>
</reference>
<gene>
    <name evidence="5" type="ORF">G3N53_11490</name>
    <name evidence="6" type="ORF">J6E47_02880</name>
</gene>
<dbReference type="AlphaFoldDB" id="A0A506K1D9"/>
<dbReference type="RefSeq" id="WP_049580816.1">
    <property type="nucleotide sequence ID" value="NZ_AP031585.1"/>
</dbReference>
<dbReference type="Pfam" id="PF10145">
    <property type="entry name" value="PhageMin_Tail"/>
    <property type="match status" value="1"/>
</dbReference>
<evidence type="ECO:0000256" key="3">
    <source>
        <dbReference type="SAM" id="Phobius"/>
    </source>
</evidence>
<dbReference type="PANTHER" id="PTHR37813:SF1">
    <property type="entry name" value="FELS-2 PROPHAGE PROTEIN"/>
    <property type="match status" value="1"/>
</dbReference>
<dbReference type="PANTHER" id="PTHR37813">
    <property type="entry name" value="FELS-2 PROPHAGE PROTEIN"/>
    <property type="match status" value="1"/>
</dbReference>
<evidence type="ECO:0000313" key="5">
    <source>
        <dbReference type="EMBL" id="NDW41691.1"/>
    </source>
</evidence>
<evidence type="ECO:0000256" key="1">
    <source>
        <dbReference type="ARBA" id="ARBA00022612"/>
    </source>
</evidence>
<keyword evidence="3" id="KW-0472">Membrane</keyword>
<feature type="transmembrane region" description="Helical" evidence="3">
    <location>
        <begin position="538"/>
        <end position="563"/>
    </location>
</feature>
<evidence type="ECO:0000313" key="6">
    <source>
        <dbReference type="EMBL" id="QTK44042.1"/>
    </source>
</evidence>
<organism evidence="5 7">
    <name type="scientific">Acinetobacter baumannii</name>
    <dbReference type="NCBI Taxonomy" id="470"/>
    <lineage>
        <taxon>Bacteria</taxon>
        <taxon>Pseudomonadati</taxon>
        <taxon>Pseudomonadota</taxon>
        <taxon>Gammaproteobacteria</taxon>
        <taxon>Moraxellales</taxon>
        <taxon>Moraxellaceae</taxon>
        <taxon>Acinetobacter</taxon>
        <taxon>Acinetobacter calcoaceticus/baumannii complex</taxon>
    </lineage>
</organism>
<feature type="transmembrane region" description="Helical" evidence="3">
    <location>
        <begin position="611"/>
        <end position="632"/>
    </location>
</feature>
<keyword evidence="3" id="KW-0812">Transmembrane</keyword>
<dbReference type="Proteomes" id="UP000664966">
    <property type="component" value="Chromosome"/>
</dbReference>
<reference evidence="6" key="2">
    <citation type="submission" date="2021-03" db="EMBL/GenBank/DDBJ databases">
        <title>Complete genome sequencing of Acinetobacter baumannii.</title>
        <authorList>
            <person name="Yadav B."/>
            <person name="Makwana N."/>
            <person name="Kharat A.S."/>
            <person name="Veeraraghavan B."/>
            <person name="Vijayakumar S."/>
            <person name="Priya M."/>
        </authorList>
    </citation>
    <scope>NUCLEOTIDE SEQUENCE</scope>
    <source>
        <strain evidence="6">KSK6</strain>
    </source>
</reference>
<dbReference type="Proteomes" id="UP000470018">
    <property type="component" value="Unassembled WGS sequence"/>
</dbReference>
<proteinExistence type="predicted"/>
<keyword evidence="1" id="KW-1188">Viral release from host cell</keyword>
<sequence length="846" mass="90880">MADLKLEVLFNAVDKLSGPIKTIVGGSKTLSDAFKKTSSELKALEAQQRKISGFKQLKEQSEKTTQAIEQNKETLKQLKTAMNIGAPTEQMVKDLARAEAAQKRLKAAQKNQGTEMTALVRELNQAGISVDKLADDESELKNKIHLTTMEINRQKESLERHQKAQKQYEQLQGRMAKASDLAKKGLAIGAVGTAGMAYSLKQYEDAEDAAMGLRVSMMQANGQVSKEYAQINKLANRLGTKLPGTTADFQNMMAVLIQQGISAKAILGGVGEAAGYLGVQMKMPFAEAAEFAAKMQDATKTTEKDMLGLMDVIQRSYYLGVDSGNMLQGFAKISAGMKTIKAEGLEGAKAIAPLLIMADQAAMAGEAAGNAYSKIFKSMMDSKGIAKALKDSGTGIQMNFTDGKGEFGGLDKMFKQLEKLKGLSTEARLPILSDMFGNDAETIQALNLLIDKGQVGYNEVVAKMQKQAALQTRVNAQLGTLKNLRDAAGGTFTSMLALFGEQLAPQFKMLITGFTNITENVTAWAQKNPVLANTIAKVVAGGILLVGGISALALGLVTILGPLAMLRMSLGVLGGGFGIITGLFKMFLMPIKILGTSLLWLGKIFLTVSRFMMANPIILAITLIATAAFLIYKYWTPISGFFVGIWNTVKTAFNGGIKGVSALIINWSPIGLFYAAFAKVLSWFGVDLPSKFTGFGAMILTGLKNGIMSKIGEVKTALSGAVTGVIEKARNLLGIHSPSRVFMGIGDYTMQGLSLGISQNQNLPVKATQQATQNVIGTGTTAKVTPVTPIQAQRGGSFISNDTIQITIKAEHGQPVRETARALRAEMLRLQQEERDARRRFLTDTE</sequence>
<dbReference type="EMBL" id="JAAGTY010000011">
    <property type="protein sequence ID" value="NDW41691.1"/>
    <property type="molecule type" value="Genomic_DNA"/>
</dbReference>
<evidence type="ECO:0000256" key="2">
    <source>
        <dbReference type="SAM" id="Coils"/>
    </source>
</evidence>
<name>A0A506K1D9_ACIBA</name>
<dbReference type="NCBIfam" id="TIGR01760">
    <property type="entry name" value="tape_meas_TP901"/>
    <property type="match status" value="1"/>
</dbReference>
<keyword evidence="3" id="KW-1133">Transmembrane helix</keyword>
<dbReference type="InterPro" id="IPR010090">
    <property type="entry name" value="Phage_tape_meas"/>
</dbReference>
<feature type="coiled-coil region" evidence="2">
    <location>
        <begin position="44"/>
        <end position="111"/>
    </location>
</feature>
<feature type="coiled-coil region" evidence="2">
    <location>
        <begin position="151"/>
        <end position="181"/>
    </location>
</feature>
<feature type="transmembrane region" description="Helical" evidence="3">
    <location>
        <begin position="570"/>
        <end position="591"/>
    </location>
</feature>